<keyword evidence="2" id="KW-1185">Reference proteome</keyword>
<sequence>MDSKHYSYRVIWSPEDEQYVGLCDEFPLLSWLDNSQDKALRGIVHLVHDVIIDMKESGEPLPEIHPLHEAGALY</sequence>
<organism evidence="1 2">
    <name type="scientific">Chromobacterium phragmitis</name>
    <dbReference type="NCBI Taxonomy" id="2202141"/>
    <lineage>
        <taxon>Bacteria</taxon>
        <taxon>Pseudomonadati</taxon>
        <taxon>Pseudomonadota</taxon>
        <taxon>Betaproteobacteria</taxon>
        <taxon>Neisseriales</taxon>
        <taxon>Chromobacteriaceae</taxon>
        <taxon>Chromobacterium</taxon>
    </lineage>
</organism>
<evidence type="ECO:0008006" key="3">
    <source>
        <dbReference type="Google" id="ProtNLM"/>
    </source>
</evidence>
<evidence type="ECO:0000313" key="2">
    <source>
        <dbReference type="Proteomes" id="UP001462502"/>
    </source>
</evidence>
<dbReference type="Proteomes" id="UP001462502">
    <property type="component" value="Unassembled WGS sequence"/>
</dbReference>
<comment type="caution">
    <text evidence="1">The sequence shown here is derived from an EMBL/GenBank/DDBJ whole genome shotgun (WGS) entry which is preliminary data.</text>
</comment>
<reference evidence="1 2" key="1">
    <citation type="submission" date="2024-05" db="EMBL/GenBank/DDBJ databases">
        <authorList>
            <person name="De Oliveira J.P."/>
            <person name="Noriler S.A."/>
            <person name="De Oliveira A.G."/>
            <person name="Sipoli D.S."/>
        </authorList>
    </citation>
    <scope>NUCLEOTIDE SEQUENCE [LARGE SCALE GENOMIC DNA]</scope>
    <source>
        <strain evidence="1 2">LABIM192</strain>
    </source>
</reference>
<accession>A0ABV0IUT6</accession>
<evidence type="ECO:0000313" key="1">
    <source>
        <dbReference type="EMBL" id="MEO9384340.1"/>
    </source>
</evidence>
<name>A0ABV0IUT6_9NEIS</name>
<dbReference type="RefSeq" id="WP_347936624.1">
    <property type="nucleotide sequence ID" value="NZ_CP158160.1"/>
</dbReference>
<proteinExistence type="predicted"/>
<protein>
    <recommendedName>
        <fullName evidence="3">Antitoxin HicB</fullName>
    </recommendedName>
</protein>
<dbReference type="EMBL" id="JBDXMI010000001">
    <property type="protein sequence ID" value="MEO9384340.1"/>
    <property type="molecule type" value="Genomic_DNA"/>
</dbReference>
<dbReference type="InterPro" id="IPR035069">
    <property type="entry name" value="TTHA1013/TTHA0281-like"/>
</dbReference>
<dbReference type="SUPFAM" id="SSF143100">
    <property type="entry name" value="TTHA1013/TTHA0281-like"/>
    <property type="match status" value="1"/>
</dbReference>
<gene>
    <name evidence="1" type="ORF">ABI908_09505</name>
</gene>